<dbReference type="GO" id="GO:0019877">
    <property type="term" value="P:diaminopimelate biosynthetic process"/>
    <property type="evidence" value="ECO:0007669"/>
    <property type="project" value="UniProtKB-UniRule"/>
</dbReference>
<dbReference type="NCBIfam" id="TIGR00036">
    <property type="entry name" value="dapB"/>
    <property type="match status" value="1"/>
</dbReference>
<evidence type="ECO:0000256" key="9">
    <source>
        <dbReference type="ARBA" id="ARBA00037922"/>
    </source>
</evidence>
<dbReference type="PANTHER" id="PTHR20836:SF0">
    <property type="entry name" value="4-HYDROXY-TETRAHYDRODIPICOLINATE REDUCTASE 1, CHLOROPLASTIC-RELATED"/>
    <property type="match status" value="1"/>
</dbReference>
<dbReference type="SUPFAM" id="SSF55347">
    <property type="entry name" value="Glyceraldehyde-3-phosphate dehydrogenase-like, C-terminal domain"/>
    <property type="match status" value="1"/>
</dbReference>
<dbReference type="AlphaFoldDB" id="A0A6L2R412"/>
<dbReference type="PIRSF" id="PIRSF000161">
    <property type="entry name" value="DHPR"/>
    <property type="match status" value="1"/>
</dbReference>
<evidence type="ECO:0000256" key="10">
    <source>
        <dbReference type="ARBA" id="ARBA00038983"/>
    </source>
</evidence>
<evidence type="ECO:0000256" key="11">
    <source>
        <dbReference type="ARBA" id="ARBA00049080"/>
    </source>
</evidence>
<dbReference type="UniPathway" id="UPA00034">
    <property type="reaction ID" value="UER00018"/>
</dbReference>
<dbReference type="GO" id="GO:0016726">
    <property type="term" value="F:oxidoreductase activity, acting on CH or CH2 groups, NAD or NADP as acceptor"/>
    <property type="evidence" value="ECO:0007669"/>
    <property type="project" value="UniProtKB-UniRule"/>
</dbReference>
<dbReference type="EMBL" id="BLLL01000001">
    <property type="protein sequence ID" value="GFH62318.1"/>
    <property type="molecule type" value="Genomic_DNA"/>
</dbReference>
<dbReference type="InterPro" id="IPR000846">
    <property type="entry name" value="DapB_N"/>
</dbReference>
<keyword evidence="7 13" id="KW-0520">NAD</keyword>
<dbReference type="GO" id="GO:0050661">
    <property type="term" value="F:NADP binding"/>
    <property type="evidence" value="ECO:0007669"/>
    <property type="project" value="UniProtKB-UniRule"/>
</dbReference>
<evidence type="ECO:0000256" key="4">
    <source>
        <dbReference type="ARBA" id="ARBA00022857"/>
    </source>
</evidence>
<dbReference type="InterPro" id="IPR022663">
    <property type="entry name" value="DapB_C"/>
</dbReference>
<feature type="active site" description="Proton donor" evidence="13">
    <location>
        <position position="151"/>
    </location>
</feature>
<feature type="binding site" evidence="13">
    <location>
        <position position="37"/>
    </location>
    <ligand>
        <name>NADP(+)</name>
        <dbReference type="ChEBI" id="CHEBI:58349"/>
    </ligand>
</feature>
<keyword evidence="2 13" id="KW-0963">Cytoplasm</keyword>
<sequence length="260" mass="27596">MAIQIIIAGANGRMGRAIQNIALAEQETYCLAGLVDKGDAGAAPCAVSGDMAQTLTTAPAGAVIIDFTAPCASLENAHTAAKSGHALVIGTTGFTAEQKEELSALARHTPIFWSSNMSVGVNVLVKILPDLVRALGEMYDIEIVELHHNHKKDSPSGTALTLGECLAQARDWKLDEARCSSRDGIIGERPKTQIGVQSVRGGDVVGVHTVYFLGQGERIEICHQAHSRENFARGALRAAVWMHGRKAGKLYGMQDMLQGG</sequence>
<evidence type="ECO:0000259" key="15">
    <source>
        <dbReference type="Pfam" id="PF05173"/>
    </source>
</evidence>
<reference evidence="16 17" key="1">
    <citation type="journal article" date="2020" name="ISME J.">
        <title>Parallel Reductive Genome Evolution in Desulfovibrio Ectosymbionts Independently Acquired by Trichonympha Protists in the Termite Gut.</title>
        <authorList>
            <person name="Takeuchi M."/>
            <person name="Kuwahara H."/>
            <person name="Murakami T."/>
            <person name="Takahashi K."/>
            <person name="Kajitani R."/>
            <person name="Toyoda A."/>
            <person name="Itoh T."/>
            <person name="Ohkuma M."/>
            <person name="Hongoh Y."/>
        </authorList>
    </citation>
    <scope>NUCLEOTIDE SEQUENCE [LARGE SCALE GENOMIC DNA]</scope>
    <source>
        <strain evidence="16">ZnDsv-02</strain>
    </source>
</reference>
<keyword evidence="8 13" id="KW-0457">Lysine biosynthesis</keyword>
<dbReference type="Gene3D" id="3.40.50.720">
    <property type="entry name" value="NAD(P)-binding Rossmann-like Domain"/>
    <property type="match status" value="1"/>
</dbReference>
<keyword evidence="4 13" id="KW-0521">NADP</keyword>
<evidence type="ECO:0000256" key="1">
    <source>
        <dbReference type="ARBA" id="ARBA00006642"/>
    </source>
</evidence>
<dbReference type="GO" id="GO:0009089">
    <property type="term" value="P:lysine biosynthetic process via diaminopimelate"/>
    <property type="evidence" value="ECO:0007669"/>
    <property type="project" value="UniProtKB-UniRule"/>
</dbReference>
<evidence type="ECO:0000256" key="3">
    <source>
        <dbReference type="ARBA" id="ARBA00022605"/>
    </source>
</evidence>
<comment type="subcellular location">
    <subcellularLocation>
        <location evidence="13">Cytoplasm</location>
    </subcellularLocation>
</comment>
<evidence type="ECO:0000313" key="16">
    <source>
        <dbReference type="EMBL" id="GFH62318.1"/>
    </source>
</evidence>
<gene>
    <name evidence="13 16" type="primary">dapB</name>
    <name evidence="16" type="ORF">ZNDK_0089</name>
</gene>
<comment type="similarity">
    <text evidence="1 13">Belongs to the DapB family.</text>
</comment>
<dbReference type="InterPro" id="IPR022664">
    <property type="entry name" value="DapB_N_CS"/>
</dbReference>
<comment type="function">
    <text evidence="13">Catalyzes the conversion of 4-hydroxy-tetrahydrodipicolinate (HTPA) to tetrahydrodipicolinate.</text>
</comment>
<keyword evidence="3 13" id="KW-0028">Amino-acid biosynthesis</keyword>
<dbReference type="PROSITE" id="PS01298">
    <property type="entry name" value="DAPB"/>
    <property type="match status" value="1"/>
</dbReference>
<dbReference type="GO" id="GO:0008839">
    <property type="term" value="F:4-hydroxy-tetrahydrodipicolinate reductase"/>
    <property type="evidence" value="ECO:0007669"/>
    <property type="project" value="UniProtKB-UniRule"/>
</dbReference>
<name>A0A6L2R412_9BACT</name>
<feature type="binding site" evidence="13">
    <location>
        <begin position="9"/>
        <end position="14"/>
    </location>
    <ligand>
        <name>NAD(+)</name>
        <dbReference type="ChEBI" id="CHEBI:57540"/>
    </ligand>
</feature>
<feature type="binding site" evidence="13">
    <location>
        <begin position="114"/>
        <end position="117"/>
    </location>
    <ligand>
        <name>NAD(+)</name>
        <dbReference type="ChEBI" id="CHEBI:57540"/>
    </ligand>
</feature>
<dbReference type="InterPro" id="IPR036291">
    <property type="entry name" value="NAD(P)-bd_dom_sf"/>
</dbReference>
<evidence type="ECO:0000256" key="13">
    <source>
        <dbReference type="HAMAP-Rule" id="MF_00102"/>
    </source>
</evidence>
<evidence type="ECO:0000256" key="12">
    <source>
        <dbReference type="ARBA" id="ARBA00049396"/>
    </source>
</evidence>
<dbReference type="EC" id="1.17.1.8" evidence="10 13"/>
<feature type="binding site" evidence="13">
    <location>
        <begin position="90"/>
        <end position="92"/>
    </location>
    <ligand>
        <name>NAD(+)</name>
        <dbReference type="ChEBI" id="CHEBI:57540"/>
    </ligand>
</feature>
<evidence type="ECO:0000256" key="8">
    <source>
        <dbReference type="ARBA" id="ARBA00023154"/>
    </source>
</evidence>
<evidence type="ECO:0000256" key="6">
    <source>
        <dbReference type="ARBA" id="ARBA00023002"/>
    </source>
</evidence>
<comment type="subunit">
    <text evidence="13">Homotetramer.</text>
</comment>
<dbReference type="PANTHER" id="PTHR20836">
    <property type="entry name" value="DIHYDRODIPICOLINATE REDUCTASE"/>
    <property type="match status" value="1"/>
</dbReference>
<comment type="pathway">
    <text evidence="9 13">Amino-acid biosynthesis; L-lysine biosynthesis via DAP pathway; (S)-tetrahydrodipicolinate from L-aspartate: step 4/4.</text>
</comment>
<dbReference type="InterPro" id="IPR023940">
    <property type="entry name" value="DHDPR_bac"/>
</dbReference>
<feature type="domain" description="Dihydrodipicolinate reductase C-terminal" evidence="15">
    <location>
        <begin position="120"/>
        <end position="257"/>
    </location>
</feature>
<comment type="caution">
    <text evidence="16">The sequence shown here is derived from an EMBL/GenBank/DDBJ whole genome shotgun (WGS) entry which is preliminary data.</text>
</comment>
<dbReference type="Proteomes" id="UP000505077">
    <property type="component" value="Unassembled WGS sequence"/>
</dbReference>
<organism evidence="16 17">
    <name type="scientific">Candidatus Desulfovibrio kirbyi</name>
    <dbReference type="NCBI Taxonomy" id="2696086"/>
    <lineage>
        <taxon>Bacteria</taxon>
        <taxon>Pseudomonadati</taxon>
        <taxon>Thermodesulfobacteriota</taxon>
        <taxon>Desulfovibrionia</taxon>
        <taxon>Desulfovibrionales</taxon>
        <taxon>Desulfovibrionaceae</taxon>
        <taxon>Desulfovibrio</taxon>
    </lineage>
</organism>
<proteinExistence type="inferred from homology"/>
<comment type="caution">
    <text evidence="13">Was originally thought to be a dihydrodipicolinate reductase (DHDPR), catalyzing the conversion of dihydrodipicolinate to tetrahydrodipicolinate. However, it was shown in E.coli that the substrate of the enzymatic reaction is not dihydrodipicolinate (DHDP) but in fact (2S,4S)-4-hydroxy-2,3,4,5-tetrahydrodipicolinic acid (HTPA), the product released by the DapA-catalyzed reaction.</text>
</comment>
<dbReference type="Pfam" id="PF01113">
    <property type="entry name" value="DapB_N"/>
    <property type="match status" value="1"/>
</dbReference>
<dbReference type="SUPFAM" id="SSF51735">
    <property type="entry name" value="NAD(P)-binding Rossmann-fold domains"/>
    <property type="match status" value="1"/>
</dbReference>
<keyword evidence="6 13" id="KW-0560">Oxidoreductase</keyword>
<dbReference type="GO" id="GO:0051287">
    <property type="term" value="F:NAD binding"/>
    <property type="evidence" value="ECO:0007669"/>
    <property type="project" value="UniProtKB-UniRule"/>
</dbReference>
<feature type="binding site" evidence="13">
    <location>
        <position position="36"/>
    </location>
    <ligand>
        <name>NAD(+)</name>
        <dbReference type="ChEBI" id="CHEBI:57540"/>
    </ligand>
</feature>
<accession>A0A6L2R412</accession>
<protein>
    <recommendedName>
        <fullName evidence="10 13">4-hydroxy-tetrahydrodipicolinate reductase</fullName>
        <shortName evidence="13">HTPA reductase</shortName>
        <ecNumber evidence="10 13">1.17.1.8</ecNumber>
    </recommendedName>
</protein>
<dbReference type="CDD" id="cd02274">
    <property type="entry name" value="DHDPR_N"/>
    <property type="match status" value="1"/>
</dbReference>
<feature type="binding site" evidence="13">
    <location>
        <begin position="157"/>
        <end position="158"/>
    </location>
    <ligand>
        <name>(S)-2,3,4,5-tetrahydrodipicolinate</name>
        <dbReference type="ChEBI" id="CHEBI:16845"/>
    </ligand>
</feature>
<evidence type="ECO:0000259" key="14">
    <source>
        <dbReference type="Pfam" id="PF01113"/>
    </source>
</evidence>
<evidence type="ECO:0000256" key="5">
    <source>
        <dbReference type="ARBA" id="ARBA00022915"/>
    </source>
</evidence>
<feature type="binding site" evidence="13">
    <location>
        <position position="148"/>
    </location>
    <ligand>
        <name>(S)-2,3,4,5-tetrahydrodipicolinate</name>
        <dbReference type="ChEBI" id="CHEBI:16845"/>
    </ligand>
</feature>
<comment type="catalytic activity">
    <reaction evidence="12 13">
        <text>(S)-2,3,4,5-tetrahydrodipicolinate + NAD(+) + H2O = (2S,4S)-4-hydroxy-2,3,4,5-tetrahydrodipicolinate + NADH + H(+)</text>
        <dbReference type="Rhea" id="RHEA:35323"/>
        <dbReference type="ChEBI" id="CHEBI:15377"/>
        <dbReference type="ChEBI" id="CHEBI:15378"/>
        <dbReference type="ChEBI" id="CHEBI:16845"/>
        <dbReference type="ChEBI" id="CHEBI:57540"/>
        <dbReference type="ChEBI" id="CHEBI:57945"/>
        <dbReference type="ChEBI" id="CHEBI:67139"/>
        <dbReference type="EC" id="1.17.1.8"/>
    </reaction>
</comment>
<dbReference type="Pfam" id="PF05173">
    <property type="entry name" value="DapB_C"/>
    <property type="match status" value="1"/>
</dbReference>
<feature type="domain" description="Dihydrodipicolinate reductase N-terminal" evidence="14">
    <location>
        <begin position="3"/>
        <end position="117"/>
    </location>
</feature>
<evidence type="ECO:0000256" key="2">
    <source>
        <dbReference type="ARBA" id="ARBA00022490"/>
    </source>
</evidence>
<keyword evidence="5 13" id="KW-0220">Diaminopimelate biosynthesis</keyword>
<dbReference type="Gene3D" id="3.30.360.10">
    <property type="entry name" value="Dihydrodipicolinate Reductase, domain 2"/>
    <property type="match status" value="1"/>
</dbReference>
<evidence type="ECO:0000313" key="17">
    <source>
        <dbReference type="Proteomes" id="UP000505077"/>
    </source>
</evidence>
<dbReference type="FunFam" id="3.30.360.10:FF:000004">
    <property type="entry name" value="4-hydroxy-tetrahydrodipicolinate reductase"/>
    <property type="match status" value="1"/>
</dbReference>
<dbReference type="GO" id="GO:0005737">
    <property type="term" value="C:cytoplasm"/>
    <property type="evidence" value="ECO:0007669"/>
    <property type="project" value="UniProtKB-SubCell"/>
</dbReference>
<feature type="active site" description="Proton donor/acceptor" evidence="13">
    <location>
        <position position="147"/>
    </location>
</feature>
<comment type="catalytic activity">
    <reaction evidence="11 13">
        <text>(S)-2,3,4,5-tetrahydrodipicolinate + NADP(+) + H2O = (2S,4S)-4-hydroxy-2,3,4,5-tetrahydrodipicolinate + NADPH + H(+)</text>
        <dbReference type="Rhea" id="RHEA:35331"/>
        <dbReference type="ChEBI" id="CHEBI:15377"/>
        <dbReference type="ChEBI" id="CHEBI:15378"/>
        <dbReference type="ChEBI" id="CHEBI:16845"/>
        <dbReference type="ChEBI" id="CHEBI:57783"/>
        <dbReference type="ChEBI" id="CHEBI:58349"/>
        <dbReference type="ChEBI" id="CHEBI:67139"/>
        <dbReference type="EC" id="1.17.1.8"/>
    </reaction>
</comment>
<dbReference type="HAMAP" id="MF_00102">
    <property type="entry name" value="DapB"/>
    <property type="match status" value="1"/>
</dbReference>
<evidence type="ECO:0000256" key="7">
    <source>
        <dbReference type="ARBA" id="ARBA00023027"/>
    </source>
</evidence>